<evidence type="ECO:0000256" key="4">
    <source>
        <dbReference type="ARBA" id="ARBA00022692"/>
    </source>
</evidence>
<dbReference type="NCBIfam" id="TIGR03807">
    <property type="entry name" value="RR_fam_repeat"/>
    <property type="match status" value="1"/>
</dbReference>
<comment type="caution">
    <text evidence="8">The sequence shown here is derived from an EMBL/GenBank/DDBJ whole genome shotgun (WGS) entry which is preliminary data.</text>
</comment>
<dbReference type="InterPro" id="IPR013426">
    <property type="entry name" value="EpsH-like"/>
</dbReference>
<dbReference type="InterPro" id="IPR022444">
    <property type="entry name" value="Cofactor-bd_rpt"/>
</dbReference>
<reference evidence="8" key="1">
    <citation type="submission" date="2014-11" db="EMBL/GenBank/DDBJ databases">
        <authorList>
            <person name="Malar M.C."/>
            <person name="Sen D."/>
            <person name="Tripathy S."/>
        </authorList>
    </citation>
    <scope>NUCLEOTIDE SEQUENCE</scope>
    <source>
        <strain evidence="8">BDU141951</strain>
    </source>
</reference>
<evidence type="ECO:0000256" key="2">
    <source>
        <dbReference type="ARBA" id="ARBA00022475"/>
    </source>
</evidence>
<evidence type="ECO:0000313" key="8">
    <source>
        <dbReference type="EMBL" id="NEV67301.1"/>
    </source>
</evidence>
<dbReference type="InterPro" id="IPR026492">
    <property type="entry name" value="Cyanoexo_CrtB"/>
</dbReference>
<proteinExistence type="predicted"/>
<dbReference type="EC" id="3.4.22.-" evidence="8"/>
<dbReference type="GO" id="GO:0005886">
    <property type="term" value="C:plasma membrane"/>
    <property type="evidence" value="ECO:0007669"/>
    <property type="project" value="UniProtKB-SubCell"/>
</dbReference>
<reference evidence="8" key="2">
    <citation type="journal article" date="2015" name="Genome Announc.">
        <title>Draft Genome Sequence of Filamentous Marine Cyanobacterium Lyngbya confervoides Strain BDU141951.</title>
        <authorList>
            <person name="Chandrababunaidu M.M."/>
            <person name="Sen D."/>
            <person name="Tripathy S."/>
        </authorList>
    </citation>
    <scope>NUCLEOTIDE SEQUENCE</scope>
    <source>
        <strain evidence="8">BDU141951</strain>
    </source>
</reference>
<reference evidence="8" key="3">
    <citation type="submission" date="2020-02" db="EMBL/GenBank/DDBJ databases">
        <authorList>
            <person name="Sarangi A.N."/>
            <person name="Ghosh S."/>
            <person name="Mukherjee M."/>
            <person name="Tripathy S."/>
        </authorList>
    </citation>
    <scope>NUCLEOTIDE SEQUENCE</scope>
    <source>
        <strain evidence="8">BDU141951</strain>
    </source>
</reference>
<evidence type="ECO:0000256" key="3">
    <source>
        <dbReference type="ARBA" id="ARBA00022670"/>
    </source>
</evidence>
<protein>
    <submittedName>
        <fullName evidence="8">Cyanoexosortase B</fullName>
        <ecNumber evidence="8">3.4.22.-</ecNumber>
    </submittedName>
</protein>
<dbReference type="InterPro" id="IPR026392">
    <property type="entry name" value="Exo/Archaeosortase_dom"/>
</dbReference>
<sequence length="300" mass="33328">MTLKTSVLKSRGSLAPLSIALMGLLAVMYGPLLWHWVDGWLNKSISIQHEYFSHGLIGLPFAAYLAWSLRPQWRELPDQLHPSGIGLLAMASALYLSQLSDWMNISFPLMLAGLCMTLKGWPGLKLMGFPLALVALATPSQLPYLIEPYILPLQSFIASVAGFLLMQAGIDVTVDQIYLRVNDQMVEVAPHCAGLKMLFTSLYVALMLIYWNDVWRSRLRTILFLLATVGVSVSGNIIRNALLSYFHGVGNKAAFAWLHDSWGGDLYSALMLLSLIFILRLIQTYVPSQLSLEIKSETAV</sequence>
<dbReference type="InterPro" id="IPR019127">
    <property type="entry name" value="Exosortase"/>
</dbReference>
<comment type="subcellular location">
    <subcellularLocation>
        <location evidence="1">Cell membrane</location>
        <topology evidence="1">Multi-pass membrane protein</topology>
    </subcellularLocation>
</comment>
<keyword evidence="6" id="KW-1133">Transmembrane helix</keyword>
<evidence type="ECO:0000256" key="6">
    <source>
        <dbReference type="ARBA" id="ARBA00022989"/>
    </source>
</evidence>
<dbReference type="AlphaFoldDB" id="A0A0C1Y5C4"/>
<organism evidence="8">
    <name type="scientific">Lyngbya confervoides BDU141951</name>
    <dbReference type="NCBI Taxonomy" id="1574623"/>
    <lineage>
        <taxon>Bacteria</taxon>
        <taxon>Bacillati</taxon>
        <taxon>Cyanobacteriota</taxon>
        <taxon>Cyanophyceae</taxon>
        <taxon>Oscillatoriophycideae</taxon>
        <taxon>Oscillatoriales</taxon>
        <taxon>Microcoleaceae</taxon>
        <taxon>Lyngbya</taxon>
    </lineage>
</organism>
<keyword evidence="2" id="KW-1003">Cell membrane</keyword>
<keyword evidence="4" id="KW-0812">Transmembrane</keyword>
<dbReference type="NCBIfam" id="TIGR04178">
    <property type="entry name" value="exo_archaeo"/>
    <property type="match status" value="1"/>
</dbReference>
<keyword evidence="7" id="KW-0472">Membrane</keyword>
<accession>A0A0C1Y5C4</accession>
<keyword evidence="5 8" id="KW-0378">Hydrolase</keyword>
<dbReference type="GO" id="GO:0008233">
    <property type="term" value="F:peptidase activity"/>
    <property type="evidence" value="ECO:0007669"/>
    <property type="project" value="UniProtKB-KW"/>
</dbReference>
<dbReference type="NCBIfam" id="TIGR04156">
    <property type="entry name" value="cyanoexo_CrtB"/>
    <property type="match status" value="1"/>
</dbReference>
<evidence type="ECO:0000256" key="1">
    <source>
        <dbReference type="ARBA" id="ARBA00004651"/>
    </source>
</evidence>
<dbReference type="EMBL" id="JTHE02000003">
    <property type="protein sequence ID" value="NEV67301.1"/>
    <property type="molecule type" value="Genomic_DNA"/>
</dbReference>
<name>A0A0C1Y5C4_9CYAN</name>
<dbReference type="Pfam" id="PF09721">
    <property type="entry name" value="Exosortase_EpsH"/>
    <property type="match status" value="1"/>
</dbReference>
<evidence type="ECO:0000256" key="7">
    <source>
        <dbReference type="ARBA" id="ARBA00023136"/>
    </source>
</evidence>
<gene>
    <name evidence="8" type="primary">crtB</name>
    <name evidence="8" type="ORF">QQ91_009255</name>
</gene>
<evidence type="ECO:0000256" key="5">
    <source>
        <dbReference type="ARBA" id="ARBA00022801"/>
    </source>
</evidence>
<dbReference type="NCBIfam" id="TIGR02602">
    <property type="entry name" value="8TM_EpsH"/>
    <property type="match status" value="1"/>
</dbReference>
<dbReference type="GO" id="GO:0006508">
    <property type="term" value="P:proteolysis"/>
    <property type="evidence" value="ECO:0007669"/>
    <property type="project" value="UniProtKB-KW"/>
</dbReference>
<keyword evidence="3" id="KW-0645">Protease</keyword>